<dbReference type="Proteomes" id="UP000887421">
    <property type="component" value="Chromosome"/>
</dbReference>
<dbReference type="EMBL" id="CP076114">
    <property type="protein sequence ID" value="UUD64505.1"/>
    <property type="molecule type" value="Genomic_DNA"/>
</dbReference>
<keyword evidence="2" id="KW-1185">Reference proteome</keyword>
<accession>A0ABY5JA54</accession>
<reference evidence="1" key="1">
    <citation type="submission" date="2021-05" db="EMBL/GenBank/DDBJ databases">
        <title>Complete genome sequence of Pseudomonas seleniipraecipitans strain D1-6.</title>
        <authorList>
            <person name="Lafi F."/>
            <person name="Eida A."/>
            <person name="Alam I."/>
            <person name="Hert H."/>
            <person name="Saad M."/>
        </authorList>
    </citation>
    <scope>NUCLEOTIDE SEQUENCE</scope>
    <source>
        <strain evidence="1">D1-6</strain>
    </source>
</reference>
<dbReference type="RefSeq" id="WP_070883962.1">
    <property type="nucleotide sequence ID" value="NZ_CP076114.1"/>
</dbReference>
<evidence type="ECO:0000313" key="2">
    <source>
        <dbReference type="Proteomes" id="UP000887421"/>
    </source>
</evidence>
<protein>
    <submittedName>
        <fullName evidence="1">Uncharacterized protein</fullName>
    </submittedName>
</protein>
<organism evidence="1 2">
    <name type="scientific">Phytopseudomonas seleniipraecipitans</name>
    <dbReference type="NCBI Taxonomy" id="640205"/>
    <lineage>
        <taxon>Bacteria</taxon>
        <taxon>Pseudomonadati</taxon>
        <taxon>Pseudomonadota</taxon>
        <taxon>Gammaproteobacteria</taxon>
        <taxon>Pseudomonadales</taxon>
        <taxon>Pseudomonadaceae</taxon>
        <taxon>Phytopseudomonas</taxon>
    </lineage>
</organism>
<gene>
    <name evidence="1" type="ORF">D16iCDA_02010</name>
</gene>
<proteinExistence type="predicted"/>
<sequence length="133" mass="14368">MGLFRNIKNTYKQSEAAVVVQNLLEHQCQSGMYHADAAKSASSLVAVVWAQKPDIFSGVFGQRPHKISVAAAALANGVFNLPESNTNRAGLVMALGELLAEVDVNERLYGFNGVDHELLGMALSAFDELYESI</sequence>
<evidence type="ECO:0000313" key="1">
    <source>
        <dbReference type="EMBL" id="UUD64505.1"/>
    </source>
</evidence>
<name>A0ABY5JA54_9GAMM</name>